<reference evidence="4" key="1">
    <citation type="submission" date="2020-05" db="EMBL/GenBank/DDBJ databases">
        <title>Phylogenomic resolution of chytrid fungi.</title>
        <authorList>
            <person name="Stajich J.E."/>
            <person name="Amses K."/>
            <person name="Simmons R."/>
            <person name="Seto K."/>
            <person name="Myers J."/>
            <person name="Bonds A."/>
            <person name="Quandt C.A."/>
            <person name="Barry K."/>
            <person name="Liu P."/>
            <person name="Grigoriev I."/>
            <person name="Longcore J.E."/>
            <person name="James T.Y."/>
        </authorList>
    </citation>
    <scope>NUCLEOTIDE SEQUENCE</scope>
    <source>
        <strain evidence="4">JEL0318</strain>
    </source>
</reference>
<evidence type="ECO:0000313" key="4">
    <source>
        <dbReference type="EMBL" id="KAJ3052258.1"/>
    </source>
</evidence>
<comment type="similarity">
    <text evidence="1">Belongs to the NmrA-type oxidoreductase family.</text>
</comment>
<dbReference type="PANTHER" id="PTHR42748:SF7">
    <property type="entry name" value="NMRA LIKE REDOX SENSOR 1-RELATED"/>
    <property type="match status" value="1"/>
</dbReference>
<dbReference type="EMBL" id="JADGJD010000310">
    <property type="protein sequence ID" value="KAJ3052258.1"/>
    <property type="molecule type" value="Genomic_DNA"/>
</dbReference>
<dbReference type="GO" id="GO:0005634">
    <property type="term" value="C:nucleus"/>
    <property type="evidence" value="ECO:0007669"/>
    <property type="project" value="TreeGrafter"/>
</dbReference>
<evidence type="ECO:0000256" key="2">
    <source>
        <dbReference type="ARBA" id="ARBA00022857"/>
    </source>
</evidence>
<evidence type="ECO:0000259" key="3">
    <source>
        <dbReference type="Pfam" id="PF05368"/>
    </source>
</evidence>
<protein>
    <recommendedName>
        <fullName evidence="3">NmrA-like domain-containing protein</fullName>
    </recommendedName>
</protein>
<sequence length="302" mass="32737">MSRNVLIIGATNNQGQSAVAALLSRAPSEFTLLAATRDPSSPSAQRLQTQHPTLKLIRGDLTDSSALLTSAKVAVPNQPIWAVLMLAGNVEDSLGKALVTASIDAGVSHFVYSSIDRGGIEHSWQTPTNVPHFRAKYTIENHLRFSTTDGKSSMKWTILRSVAFFENLSPGFANKIFMTAFRDTVPATKSVQWVSAVDVGHFAAEVAINASEYQNRVVGVAGDELTFQEMSDVLKKVTGEPAGTTFGFLGSLLKNGVKDVGTLLDFMGQEGFKVDLVECRKVRPGVMDFEAWLKNESTFPKI</sequence>
<accession>A0AAD5SE11</accession>
<keyword evidence="5" id="KW-1185">Reference proteome</keyword>
<name>A0AAD5SE11_9FUNG</name>
<dbReference type="Pfam" id="PF05368">
    <property type="entry name" value="NmrA"/>
    <property type="match status" value="1"/>
</dbReference>
<proteinExistence type="inferred from homology"/>
<evidence type="ECO:0000256" key="1">
    <source>
        <dbReference type="ARBA" id="ARBA00006328"/>
    </source>
</evidence>
<organism evidence="4 5">
    <name type="scientific">Rhizophlyctis rosea</name>
    <dbReference type="NCBI Taxonomy" id="64517"/>
    <lineage>
        <taxon>Eukaryota</taxon>
        <taxon>Fungi</taxon>
        <taxon>Fungi incertae sedis</taxon>
        <taxon>Chytridiomycota</taxon>
        <taxon>Chytridiomycota incertae sedis</taxon>
        <taxon>Chytridiomycetes</taxon>
        <taxon>Rhizophlyctidales</taxon>
        <taxon>Rhizophlyctidaceae</taxon>
        <taxon>Rhizophlyctis</taxon>
    </lineage>
</organism>
<dbReference type="Gene3D" id="3.90.25.10">
    <property type="entry name" value="UDP-galactose 4-epimerase, domain 1"/>
    <property type="match status" value="1"/>
</dbReference>
<feature type="domain" description="NmrA-like" evidence="3">
    <location>
        <begin position="2"/>
        <end position="255"/>
    </location>
</feature>
<evidence type="ECO:0000313" key="5">
    <source>
        <dbReference type="Proteomes" id="UP001212841"/>
    </source>
</evidence>
<dbReference type="SUPFAM" id="SSF51735">
    <property type="entry name" value="NAD(P)-binding Rossmann-fold domains"/>
    <property type="match status" value="1"/>
</dbReference>
<dbReference type="InterPro" id="IPR036291">
    <property type="entry name" value="NAD(P)-bd_dom_sf"/>
</dbReference>
<dbReference type="PANTHER" id="PTHR42748">
    <property type="entry name" value="NITROGEN METABOLITE REPRESSION PROTEIN NMRA FAMILY MEMBER"/>
    <property type="match status" value="1"/>
</dbReference>
<dbReference type="Gene3D" id="3.40.50.720">
    <property type="entry name" value="NAD(P)-binding Rossmann-like Domain"/>
    <property type="match status" value="1"/>
</dbReference>
<comment type="caution">
    <text evidence="4">The sequence shown here is derived from an EMBL/GenBank/DDBJ whole genome shotgun (WGS) entry which is preliminary data.</text>
</comment>
<dbReference type="InterPro" id="IPR051164">
    <property type="entry name" value="NmrA-like_oxidored"/>
</dbReference>
<dbReference type="Proteomes" id="UP001212841">
    <property type="component" value="Unassembled WGS sequence"/>
</dbReference>
<keyword evidence="2" id="KW-0521">NADP</keyword>
<dbReference type="AlphaFoldDB" id="A0AAD5SE11"/>
<gene>
    <name evidence="4" type="ORF">HK097_006622</name>
</gene>
<dbReference type="InterPro" id="IPR008030">
    <property type="entry name" value="NmrA-like"/>
</dbReference>